<dbReference type="InterPro" id="IPR038870">
    <property type="entry name" value="UBAP1"/>
</dbReference>
<sequence length="395" mass="44931">MDRSFAQCDQVSSYMDGVHVKIAEAYKPPKKLTLPAAYNNKFSEFTKNTYDFSLEKSVIEKMSEWRKVRNLEKENKKKLIEEYKKNINNTSTPSSPSSDKLPELPIKIAPAPKTTILKPQLLSPRLQQFHNIDINVKTNGLDYADFDNDTSNPFDNVELKTINDMKELAQVLQPTSQWQPQNKIENMLDEISLENSQDDSQKNEKSEIVESKIIDNDNNLQIDTKHRNISIIVQELQRELAKPFMENWKPWPDLESPDVDADQSSKSLSASTSTESESLNPISELSETDQKLAKHLNDMGFSLSRAAKAISDLGGNDNKKIVEYLLSIQYLEKLGLSIDDAEKALLLTNYDQDNAKKYHDNLITLKDLGFPEDDASSALLKCEFDRDKALDYLCA</sequence>
<dbReference type="InterPro" id="IPR015940">
    <property type="entry name" value="UBA"/>
</dbReference>
<organism evidence="4 5">
    <name type="scientific">Aphidius gifuensis</name>
    <name type="common">Parasitoid wasp</name>
    <dbReference type="NCBI Taxonomy" id="684658"/>
    <lineage>
        <taxon>Eukaryota</taxon>
        <taxon>Metazoa</taxon>
        <taxon>Ecdysozoa</taxon>
        <taxon>Arthropoda</taxon>
        <taxon>Hexapoda</taxon>
        <taxon>Insecta</taxon>
        <taxon>Pterygota</taxon>
        <taxon>Neoptera</taxon>
        <taxon>Endopterygota</taxon>
        <taxon>Hymenoptera</taxon>
        <taxon>Apocrita</taxon>
        <taxon>Ichneumonoidea</taxon>
        <taxon>Braconidae</taxon>
        <taxon>Aphidiinae</taxon>
        <taxon>Aphidius</taxon>
    </lineage>
</organism>
<dbReference type="OrthoDB" id="2018023at2759"/>
<feature type="region of interest" description="Disordered" evidence="1">
    <location>
        <begin position="249"/>
        <end position="284"/>
    </location>
</feature>
<dbReference type="PANTHER" id="PTHR15960:SF5">
    <property type="entry name" value="LD44032P"/>
    <property type="match status" value="1"/>
</dbReference>
<dbReference type="PANTHER" id="PTHR15960">
    <property type="entry name" value="LD44032P"/>
    <property type="match status" value="1"/>
</dbReference>
<keyword evidence="5" id="KW-1185">Reference proteome</keyword>
<evidence type="ECO:0000313" key="4">
    <source>
        <dbReference type="EMBL" id="KAF7989016.1"/>
    </source>
</evidence>
<dbReference type="InterPro" id="IPR004114">
    <property type="entry name" value="THUMP_dom"/>
</dbReference>
<evidence type="ECO:0000259" key="3">
    <source>
        <dbReference type="PROSITE" id="PS51497"/>
    </source>
</evidence>
<feature type="domain" description="UBA" evidence="2">
    <location>
        <begin position="349"/>
        <end position="395"/>
    </location>
</feature>
<reference evidence="4 5" key="1">
    <citation type="submission" date="2020-08" db="EMBL/GenBank/DDBJ databases">
        <title>Aphidius gifuensis genome sequencing and assembly.</title>
        <authorList>
            <person name="Du Z."/>
        </authorList>
    </citation>
    <scope>NUCLEOTIDE SEQUENCE [LARGE SCALE GENOMIC DNA]</scope>
    <source>
        <strain evidence="4">YNYX2018</strain>
        <tissue evidence="4">Adults</tissue>
    </source>
</reference>
<dbReference type="Gene3D" id="1.20.120.1920">
    <property type="entry name" value="UBAP1 SOUBA domain"/>
    <property type="match status" value="1"/>
</dbReference>
<feature type="domain" description="UMA" evidence="3">
    <location>
        <begin position="15"/>
        <end position="59"/>
    </location>
</feature>
<dbReference type="SUPFAM" id="SSF46934">
    <property type="entry name" value="UBA-like"/>
    <property type="match status" value="1"/>
</dbReference>
<name>A0A834XN26_APHGI</name>
<dbReference type="CDD" id="cd14316">
    <property type="entry name" value="UBA2_UBAP1_like"/>
    <property type="match status" value="1"/>
</dbReference>
<proteinExistence type="predicted"/>
<dbReference type="Pfam" id="PF02926">
    <property type="entry name" value="THUMP"/>
    <property type="match status" value="1"/>
</dbReference>
<evidence type="ECO:0000259" key="2">
    <source>
        <dbReference type="PROSITE" id="PS50030"/>
    </source>
</evidence>
<dbReference type="Proteomes" id="UP000639338">
    <property type="component" value="Unassembled WGS sequence"/>
</dbReference>
<dbReference type="AlphaFoldDB" id="A0A834XN26"/>
<dbReference type="SMART" id="SM00165">
    <property type="entry name" value="UBA"/>
    <property type="match status" value="2"/>
</dbReference>
<dbReference type="PROSITE" id="PS50030">
    <property type="entry name" value="UBA"/>
    <property type="match status" value="2"/>
</dbReference>
<evidence type="ECO:0000256" key="1">
    <source>
        <dbReference type="SAM" id="MobiDB-lite"/>
    </source>
</evidence>
<evidence type="ECO:0000313" key="5">
    <source>
        <dbReference type="Proteomes" id="UP000639338"/>
    </source>
</evidence>
<dbReference type="GO" id="GO:0043130">
    <property type="term" value="F:ubiquitin binding"/>
    <property type="evidence" value="ECO:0007669"/>
    <property type="project" value="InterPro"/>
</dbReference>
<dbReference type="InterPro" id="IPR009060">
    <property type="entry name" value="UBA-like_sf"/>
</dbReference>
<feature type="domain" description="UBA" evidence="2">
    <location>
        <begin position="287"/>
        <end position="328"/>
    </location>
</feature>
<dbReference type="InterPro" id="IPR042575">
    <property type="entry name" value="UBAP1_C"/>
</dbReference>
<evidence type="ECO:0008006" key="6">
    <source>
        <dbReference type="Google" id="ProtNLM"/>
    </source>
</evidence>
<comment type="caution">
    <text evidence="4">The sequence shown here is derived from an EMBL/GenBank/DDBJ whole genome shotgun (WGS) entry which is preliminary data.</text>
</comment>
<dbReference type="PROSITE" id="PS51497">
    <property type="entry name" value="UMA"/>
    <property type="match status" value="1"/>
</dbReference>
<protein>
    <recommendedName>
        <fullName evidence="6">Ubiquitin-associated protein 1</fullName>
    </recommendedName>
</protein>
<gene>
    <name evidence="4" type="ORF">HCN44_007326</name>
</gene>
<accession>A0A834XN26</accession>
<dbReference type="GO" id="GO:0003723">
    <property type="term" value="F:RNA binding"/>
    <property type="evidence" value="ECO:0007669"/>
    <property type="project" value="InterPro"/>
</dbReference>
<dbReference type="GO" id="GO:0043162">
    <property type="term" value="P:ubiquitin-dependent protein catabolic process via the multivesicular body sorting pathway"/>
    <property type="evidence" value="ECO:0007669"/>
    <property type="project" value="InterPro"/>
</dbReference>
<dbReference type="GO" id="GO:0000813">
    <property type="term" value="C:ESCRT I complex"/>
    <property type="evidence" value="ECO:0007669"/>
    <property type="project" value="InterPro"/>
</dbReference>
<dbReference type="InterPro" id="IPR023340">
    <property type="entry name" value="UMA"/>
</dbReference>
<feature type="compositionally biased region" description="Low complexity" evidence="1">
    <location>
        <begin position="264"/>
        <end position="279"/>
    </location>
</feature>
<dbReference type="EMBL" id="JACMRX010000005">
    <property type="protein sequence ID" value="KAF7989016.1"/>
    <property type="molecule type" value="Genomic_DNA"/>
</dbReference>